<dbReference type="OrthoDB" id="1255724at2"/>
<dbReference type="PROSITE" id="PS51257">
    <property type="entry name" value="PROKAR_LIPOPROTEIN"/>
    <property type="match status" value="1"/>
</dbReference>
<sequence length="193" mass="22666">MRRLLLILIGSILFTSCTDKKTEQNIELNRIMNGVLKYESKRKKLDSNYKFLVSSELDKLKIYIPSQKEILGEEPGPPPFFNRNIIRLLDLNKDNSENRKSDSLNLLIQNNYVFDSIQLEKSINKNIIVANKNEIDKRKNLYIFSNPVFYNDKFTYIETNFYDSSFGIGFGYILEKQKNGNWKVIKIENTFIT</sequence>
<dbReference type="AlphaFoldDB" id="A0A1H6B1T8"/>
<dbReference type="Proteomes" id="UP000236738">
    <property type="component" value="Unassembled WGS sequence"/>
</dbReference>
<dbReference type="EMBL" id="FNUS01000007">
    <property type="protein sequence ID" value="SEG54580.1"/>
    <property type="molecule type" value="Genomic_DNA"/>
</dbReference>
<accession>A0A1H6B1T8</accession>
<protein>
    <recommendedName>
        <fullName evidence="3">Lipoprotein</fullName>
    </recommendedName>
</protein>
<gene>
    <name evidence="1" type="ORF">SAMN05421847_2648</name>
</gene>
<evidence type="ECO:0000313" key="1">
    <source>
        <dbReference type="EMBL" id="SEG54580.1"/>
    </source>
</evidence>
<organism evidence="1 2">
    <name type="scientific">Halpernia humi</name>
    <dbReference type="NCBI Taxonomy" id="493375"/>
    <lineage>
        <taxon>Bacteria</taxon>
        <taxon>Pseudomonadati</taxon>
        <taxon>Bacteroidota</taxon>
        <taxon>Flavobacteriia</taxon>
        <taxon>Flavobacteriales</taxon>
        <taxon>Weeksellaceae</taxon>
        <taxon>Chryseobacterium group</taxon>
        <taxon>Halpernia</taxon>
    </lineage>
</organism>
<evidence type="ECO:0008006" key="3">
    <source>
        <dbReference type="Google" id="ProtNLM"/>
    </source>
</evidence>
<dbReference type="RefSeq" id="WP_103914498.1">
    <property type="nucleotide sequence ID" value="NZ_FNUS01000007.1"/>
</dbReference>
<reference evidence="2" key="1">
    <citation type="submission" date="2016-10" db="EMBL/GenBank/DDBJ databases">
        <authorList>
            <person name="Varghese N."/>
            <person name="Submissions S."/>
        </authorList>
    </citation>
    <scope>NUCLEOTIDE SEQUENCE [LARGE SCALE GENOMIC DNA]</scope>
    <source>
        <strain evidence="2">DSM 21580</strain>
    </source>
</reference>
<evidence type="ECO:0000313" key="2">
    <source>
        <dbReference type="Proteomes" id="UP000236738"/>
    </source>
</evidence>
<keyword evidence="2" id="KW-1185">Reference proteome</keyword>
<proteinExistence type="predicted"/>
<name>A0A1H6B1T8_9FLAO</name>